<dbReference type="Proteomes" id="UP000607653">
    <property type="component" value="Unassembled WGS sequence"/>
</dbReference>
<proteinExistence type="predicted"/>
<name>A0A822YVJ1_NELNU</name>
<reference evidence="1 2" key="1">
    <citation type="journal article" date="2020" name="Mol. Biol. Evol.">
        <title>Distinct Expression and Methylation Patterns for Genes with Different Fates following a Single Whole-Genome Duplication in Flowering Plants.</title>
        <authorList>
            <person name="Shi T."/>
            <person name="Rahmani R.S."/>
            <person name="Gugger P.F."/>
            <person name="Wang M."/>
            <person name="Li H."/>
            <person name="Zhang Y."/>
            <person name="Li Z."/>
            <person name="Wang Q."/>
            <person name="Van de Peer Y."/>
            <person name="Marchal K."/>
            <person name="Chen J."/>
        </authorList>
    </citation>
    <scope>NUCLEOTIDE SEQUENCE [LARGE SCALE GENOMIC DNA]</scope>
    <source>
        <tissue evidence="1">Leaf</tissue>
    </source>
</reference>
<gene>
    <name evidence="1" type="ORF">HUJ06_007343</name>
</gene>
<dbReference type="PANTHER" id="PTHR33592">
    <property type="entry name" value="TRANSMEMBRANE PROTEIN"/>
    <property type="match status" value="1"/>
</dbReference>
<protein>
    <submittedName>
        <fullName evidence="1">Uncharacterized protein</fullName>
    </submittedName>
</protein>
<dbReference type="PANTHER" id="PTHR33592:SF10">
    <property type="entry name" value="TRANSMEMBRANE PROTEIN"/>
    <property type="match status" value="1"/>
</dbReference>
<accession>A0A822YVJ1</accession>
<evidence type="ECO:0000313" key="1">
    <source>
        <dbReference type="EMBL" id="DAD36702.1"/>
    </source>
</evidence>
<organism evidence="1 2">
    <name type="scientific">Nelumbo nucifera</name>
    <name type="common">Sacred lotus</name>
    <dbReference type="NCBI Taxonomy" id="4432"/>
    <lineage>
        <taxon>Eukaryota</taxon>
        <taxon>Viridiplantae</taxon>
        <taxon>Streptophyta</taxon>
        <taxon>Embryophyta</taxon>
        <taxon>Tracheophyta</taxon>
        <taxon>Spermatophyta</taxon>
        <taxon>Magnoliopsida</taxon>
        <taxon>Proteales</taxon>
        <taxon>Nelumbonaceae</taxon>
        <taxon>Nelumbo</taxon>
    </lineage>
</organism>
<comment type="caution">
    <text evidence="1">The sequence shown here is derived from an EMBL/GenBank/DDBJ whole genome shotgun (WGS) entry which is preliminary data.</text>
</comment>
<evidence type="ECO:0000313" key="2">
    <source>
        <dbReference type="Proteomes" id="UP000607653"/>
    </source>
</evidence>
<sequence>MRRQNYEKRETGKVLSQTLLVAARPMADDGDEWLTQEDMVVESLIKGPVPPTGPSDCTNLHKKNGGYCPPINSKKFAGQAHVESLSLLPAEAIVVNLGDDAAFMGDKNID</sequence>
<dbReference type="EMBL" id="DUZY01000004">
    <property type="protein sequence ID" value="DAD36702.1"/>
    <property type="molecule type" value="Genomic_DNA"/>
</dbReference>
<dbReference type="AlphaFoldDB" id="A0A822YVJ1"/>
<keyword evidence="2" id="KW-1185">Reference proteome</keyword>